<evidence type="ECO:0000313" key="4">
    <source>
        <dbReference type="Proteomes" id="UP000282060"/>
    </source>
</evidence>
<dbReference type="RefSeq" id="WP_126505280.1">
    <property type="nucleotide sequence ID" value="NZ_RXNV01000002.1"/>
</dbReference>
<feature type="domain" description="YCII-related" evidence="2">
    <location>
        <begin position="22"/>
        <end position="89"/>
    </location>
</feature>
<evidence type="ECO:0000259" key="2">
    <source>
        <dbReference type="Pfam" id="PF03795"/>
    </source>
</evidence>
<sequence>MNQFIYQLRPTRVEMLSEGPDEQEALAIEEHFHYLQRLNEDKLVLMAGRTLTQDESTFGIVILEVDSESSATAIMQKDPAVAKGVMKAVLYPFRVAFWSERECSINSAT</sequence>
<dbReference type="SUPFAM" id="SSF54909">
    <property type="entry name" value="Dimeric alpha+beta barrel"/>
    <property type="match status" value="1"/>
</dbReference>
<evidence type="ECO:0000313" key="3">
    <source>
        <dbReference type="EMBL" id="RTR33731.1"/>
    </source>
</evidence>
<dbReference type="AlphaFoldDB" id="A0A3S0IXT7"/>
<evidence type="ECO:0000256" key="1">
    <source>
        <dbReference type="ARBA" id="ARBA00007689"/>
    </source>
</evidence>
<dbReference type="Proteomes" id="UP000282060">
    <property type="component" value="Unassembled WGS sequence"/>
</dbReference>
<dbReference type="InterPro" id="IPR005545">
    <property type="entry name" value="YCII"/>
</dbReference>
<accession>A0A3S0IXT7</accession>
<proteinExistence type="inferred from homology"/>
<dbReference type="Pfam" id="PF03795">
    <property type="entry name" value="YCII"/>
    <property type="match status" value="1"/>
</dbReference>
<comment type="caution">
    <text evidence="3">The sequence shown here is derived from an EMBL/GenBank/DDBJ whole genome shotgun (WGS) entry which is preliminary data.</text>
</comment>
<protein>
    <recommendedName>
        <fullName evidence="2">YCII-related domain-containing protein</fullName>
    </recommendedName>
</protein>
<comment type="similarity">
    <text evidence="1">Belongs to the YciI family.</text>
</comment>
<dbReference type="OrthoDB" id="8589613at2"/>
<organism evidence="3 4">
    <name type="scientific">Shewanella atlantica</name>
    <dbReference type="NCBI Taxonomy" id="271099"/>
    <lineage>
        <taxon>Bacteria</taxon>
        <taxon>Pseudomonadati</taxon>
        <taxon>Pseudomonadota</taxon>
        <taxon>Gammaproteobacteria</taxon>
        <taxon>Alteromonadales</taxon>
        <taxon>Shewanellaceae</taxon>
        <taxon>Shewanella</taxon>
    </lineage>
</organism>
<gene>
    <name evidence="3" type="ORF">EKG39_08540</name>
</gene>
<dbReference type="InterPro" id="IPR011008">
    <property type="entry name" value="Dimeric_a/b-barrel"/>
</dbReference>
<reference evidence="3 4" key="1">
    <citation type="submission" date="2018-12" db="EMBL/GenBank/DDBJ databases">
        <authorList>
            <person name="Yu L."/>
        </authorList>
    </citation>
    <scope>NUCLEOTIDE SEQUENCE [LARGE SCALE GENOMIC DNA]</scope>
    <source>
        <strain evidence="3 4">HAW-EB5</strain>
    </source>
</reference>
<name>A0A3S0IXT7_9GAMM</name>
<dbReference type="EMBL" id="RXNV01000002">
    <property type="protein sequence ID" value="RTR33731.1"/>
    <property type="molecule type" value="Genomic_DNA"/>
</dbReference>
<dbReference type="Gene3D" id="3.30.70.1060">
    <property type="entry name" value="Dimeric alpha+beta barrel"/>
    <property type="match status" value="1"/>
</dbReference>
<keyword evidence="4" id="KW-1185">Reference proteome</keyword>